<evidence type="ECO:0000256" key="1">
    <source>
        <dbReference type="SAM" id="Coils"/>
    </source>
</evidence>
<feature type="region of interest" description="Disordered" evidence="2">
    <location>
        <begin position="1"/>
        <end position="34"/>
    </location>
</feature>
<dbReference type="OrthoDB" id="760436at2759"/>
<keyword evidence="1" id="KW-0175">Coiled coil</keyword>
<gene>
    <name evidence="3" type="ORF">POTOM_024578</name>
</gene>
<keyword evidence="4" id="KW-1185">Reference proteome</keyword>
<dbReference type="Proteomes" id="UP000886885">
    <property type="component" value="Chromosome 6D"/>
</dbReference>
<feature type="coiled-coil region" evidence="1">
    <location>
        <begin position="161"/>
        <end position="202"/>
    </location>
</feature>
<name>A0A8X8CXM5_POPTO</name>
<feature type="compositionally biased region" description="Low complexity" evidence="2">
    <location>
        <begin position="1"/>
        <end position="24"/>
    </location>
</feature>
<evidence type="ECO:0000313" key="3">
    <source>
        <dbReference type="EMBL" id="KAG6768964.1"/>
    </source>
</evidence>
<evidence type="ECO:0000313" key="4">
    <source>
        <dbReference type="Proteomes" id="UP000886885"/>
    </source>
</evidence>
<feature type="region of interest" description="Disordered" evidence="2">
    <location>
        <begin position="387"/>
        <end position="427"/>
    </location>
</feature>
<comment type="caution">
    <text evidence="3">The sequence shown here is derived from an EMBL/GenBank/DDBJ whole genome shotgun (WGS) entry which is preliminary data.</text>
</comment>
<feature type="compositionally biased region" description="Polar residues" evidence="2">
    <location>
        <begin position="390"/>
        <end position="405"/>
    </location>
</feature>
<dbReference type="AlphaFoldDB" id="A0A8X8CXM5"/>
<accession>A0A8X8CXM5</accession>
<proteinExistence type="predicted"/>
<reference evidence="3" key="1">
    <citation type="journal article" date="2020" name="bioRxiv">
        <title>Hybrid origin of Populus tomentosa Carr. identified through genome sequencing and phylogenomic analysis.</title>
        <authorList>
            <person name="An X."/>
            <person name="Gao K."/>
            <person name="Chen Z."/>
            <person name="Li J."/>
            <person name="Yang X."/>
            <person name="Yang X."/>
            <person name="Zhou J."/>
            <person name="Guo T."/>
            <person name="Zhao T."/>
            <person name="Huang S."/>
            <person name="Miao D."/>
            <person name="Khan W.U."/>
            <person name="Rao P."/>
            <person name="Ye M."/>
            <person name="Lei B."/>
            <person name="Liao W."/>
            <person name="Wang J."/>
            <person name="Ji L."/>
            <person name="Li Y."/>
            <person name="Guo B."/>
            <person name="Mustafa N.S."/>
            <person name="Li S."/>
            <person name="Yun Q."/>
            <person name="Keller S.R."/>
            <person name="Mao J."/>
            <person name="Zhang R."/>
            <person name="Strauss S.H."/>
        </authorList>
    </citation>
    <scope>NUCLEOTIDE SEQUENCE</scope>
    <source>
        <strain evidence="3">GM15</strain>
        <tissue evidence="3">Leaf</tissue>
    </source>
</reference>
<dbReference type="PANTHER" id="PTHR35493:SF1">
    <property type="entry name" value="STRUCTURAL MAINTENANCE OF CHROMOSOMES PROTEIN"/>
    <property type="match status" value="1"/>
</dbReference>
<sequence>MASRYNSYDSRSSTTSYFSDPSSSAELSYKHSTSRAIVKSKPADLSKIKVKNNGNDHNLSKMVKKFMEKKSVSSASSKGSSSKGSSSKAVGLVIPSDLIAEDLKKTARKGTGFMGLQKKLFGKENKNEKKEVKALTEAKVNSNTRTLAMVLKSERELLSANKEQELEIDKLKLMLEDKNREVEKLKDLCLKQREEIRSLKSSILFPDAMNSQLQELLKQRGSELKQAKQLIPTLQRQVTSLTGQLQCLAEDLAEVKADKYARAHIQYHGSSPGTPTYDHEETANSLVTVQLSAKSHSSLYLFTFLRMNLVIVSIGHQEFSSCDGATPGSPDDTFLKDFNPCLTPYCAKKKSKEFEAMGYESSLDGSLSGSNTQMGNELSFSSRVRKLSKSSDCYQNSNTGSTMTRATRRSDESKGAYRKQMQQQRHF</sequence>
<protein>
    <submittedName>
        <fullName evidence="3">Uncharacterized protein</fullName>
    </submittedName>
</protein>
<organism evidence="3 4">
    <name type="scientific">Populus tomentosa</name>
    <name type="common">Chinese white poplar</name>
    <dbReference type="NCBI Taxonomy" id="118781"/>
    <lineage>
        <taxon>Eukaryota</taxon>
        <taxon>Viridiplantae</taxon>
        <taxon>Streptophyta</taxon>
        <taxon>Embryophyta</taxon>
        <taxon>Tracheophyta</taxon>
        <taxon>Spermatophyta</taxon>
        <taxon>Magnoliopsida</taxon>
        <taxon>eudicotyledons</taxon>
        <taxon>Gunneridae</taxon>
        <taxon>Pentapetalae</taxon>
        <taxon>rosids</taxon>
        <taxon>fabids</taxon>
        <taxon>Malpighiales</taxon>
        <taxon>Salicaceae</taxon>
        <taxon>Saliceae</taxon>
        <taxon>Populus</taxon>
    </lineage>
</organism>
<evidence type="ECO:0000256" key="2">
    <source>
        <dbReference type="SAM" id="MobiDB-lite"/>
    </source>
</evidence>
<dbReference type="EMBL" id="JAAWWB010000012">
    <property type="protein sequence ID" value="KAG6768964.1"/>
    <property type="molecule type" value="Genomic_DNA"/>
</dbReference>
<dbReference type="PANTHER" id="PTHR35493">
    <property type="entry name" value="STRUCTURAL MAINTENANCE OF CHROMOSOMES PROTEIN"/>
    <property type="match status" value="1"/>
</dbReference>